<feature type="chain" id="PRO_5039090302" evidence="2">
    <location>
        <begin position="22"/>
        <end position="370"/>
    </location>
</feature>
<accession>A0A1G5DSS7</accession>
<protein>
    <submittedName>
        <fullName evidence="4">S-layer homology domain-containing protein</fullName>
    </submittedName>
</protein>
<dbReference type="PROSITE" id="PS51272">
    <property type="entry name" value="SLH"/>
    <property type="match status" value="2"/>
</dbReference>
<dbReference type="RefSeq" id="WP_091540687.1">
    <property type="nucleotide sequence ID" value="NZ_FMUS01000004.1"/>
</dbReference>
<reference evidence="4 5" key="1">
    <citation type="submission" date="2016-10" db="EMBL/GenBank/DDBJ databases">
        <authorList>
            <person name="de Groot N.N."/>
        </authorList>
    </citation>
    <scope>NUCLEOTIDE SEQUENCE [LARGE SCALE GENOMIC DNA]</scope>
    <source>
        <strain evidence="4 5">DSM 18978</strain>
    </source>
</reference>
<dbReference type="EMBL" id="FMUS01000004">
    <property type="protein sequence ID" value="SCY17724.1"/>
    <property type="molecule type" value="Genomic_DNA"/>
</dbReference>
<evidence type="ECO:0000256" key="2">
    <source>
        <dbReference type="SAM" id="SignalP"/>
    </source>
</evidence>
<dbReference type="OrthoDB" id="174569at2"/>
<evidence type="ECO:0000259" key="3">
    <source>
        <dbReference type="PROSITE" id="PS51272"/>
    </source>
</evidence>
<gene>
    <name evidence="4" type="ORF">SAMN03080606_01002</name>
</gene>
<keyword evidence="5" id="KW-1185">Reference proteome</keyword>
<evidence type="ECO:0000313" key="4">
    <source>
        <dbReference type="EMBL" id="SCY17724.1"/>
    </source>
</evidence>
<dbReference type="Pfam" id="PF00395">
    <property type="entry name" value="SLH"/>
    <property type="match status" value="2"/>
</dbReference>
<proteinExistence type="predicted"/>
<evidence type="ECO:0000256" key="1">
    <source>
        <dbReference type="ARBA" id="ARBA00022737"/>
    </source>
</evidence>
<dbReference type="STRING" id="1120976.SAMN03080606_01002"/>
<keyword evidence="1" id="KW-0677">Repeat</keyword>
<dbReference type="PANTHER" id="PTHR43308">
    <property type="entry name" value="OUTER MEMBRANE PROTEIN ALPHA-RELATED"/>
    <property type="match status" value="1"/>
</dbReference>
<organism evidence="4 5">
    <name type="scientific">Alkaliphilus peptidifermentans DSM 18978</name>
    <dbReference type="NCBI Taxonomy" id="1120976"/>
    <lineage>
        <taxon>Bacteria</taxon>
        <taxon>Bacillati</taxon>
        <taxon>Bacillota</taxon>
        <taxon>Clostridia</taxon>
        <taxon>Peptostreptococcales</taxon>
        <taxon>Natronincolaceae</taxon>
        <taxon>Alkaliphilus</taxon>
    </lineage>
</organism>
<dbReference type="InterPro" id="IPR051465">
    <property type="entry name" value="Cell_Envelope_Struct_Comp"/>
</dbReference>
<feature type="domain" description="SLH" evidence="3">
    <location>
        <begin position="28"/>
        <end position="91"/>
    </location>
</feature>
<evidence type="ECO:0000313" key="5">
    <source>
        <dbReference type="Proteomes" id="UP000198636"/>
    </source>
</evidence>
<feature type="signal peptide" evidence="2">
    <location>
        <begin position="1"/>
        <end position="21"/>
    </location>
</feature>
<sequence>MRKTMSFILITMLLVSSLTIAYGNINNTVNKFSDVSKNDWFTPTVAKLVEMGGIQGYDDGTFKPNRTMTQAEFIKTVVATLHDELPLGQGEHWAMNYIRDAEKLGYIDGGEYRDRDLNSAINRYQMAKIIVRAVEARGESFKDNASDYSTLIKDYSKIPNQYQCPVLKAYSHGLLMGYPEDGEFKGTRSLTRAEAATVVIRIFDKSARVTPEEPKPKEGNVEIVEGIEFDRDRDIADRYGKMERSKALEFEMLVHESYDFSDPKKLKGYLPELPEGYKWQLGFTVYYKEGSNVSASNSQAIGHGFDTTNTGNSFELELWGTWEQVERTVFLAGVRRVDNNATDGWSLFDKSKNEISVRDNNGNVLDTIKK</sequence>
<keyword evidence="2" id="KW-0732">Signal</keyword>
<dbReference type="InterPro" id="IPR001119">
    <property type="entry name" value="SLH_dom"/>
</dbReference>
<dbReference type="Proteomes" id="UP000198636">
    <property type="component" value="Unassembled WGS sequence"/>
</dbReference>
<feature type="domain" description="SLH" evidence="3">
    <location>
        <begin position="149"/>
        <end position="213"/>
    </location>
</feature>
<name>A0A1G5DSS7_9FIRM</name>
<dbReference type="AlphaFoldDB" id="A0A1G5DSS7"/>